<accession>A0A5B8Y6D7</accession>
<dbReference type="Gene3D" id="2.180.10.10">
    <property type="entry name" value="RHS repeat-associated core"/>
    <property type="match status" value="1"/>
</dbReference>
<dbReference type="PANTHER" id="PTHR32305:SF15">
    <property type="entry name" value="PROTEIN RHSA-RELATED"/>
    <property type="match status" value="1"/>
</dbReference>
<organism evidence="2 3">
    <name type="scientific">Persicimonas caeni</name>
    <dbReference type="NCBI Taxonomy" id="2292766"/>
    <lineage>
        <taxon>Bacteria</taxon>
        <taxon>Deltaproteobacteria</taxon>
        <taxon>Bradymonadales</taxon>
        <taxon>Bradymonadaceae</taxon>
        <taxon>Persicimonas</taxon>
    </lineage>
</organism>
<dbReference type="EMBL" id="CP041186">
    <property type="protein sequence ID" value="QDG52178.1"/>
    <property type="molecule type" value="Genomic_DNA"/>
</dbReference>
<gene>
    <name evidence="2" type="ORF">FIV42_15950</name>
</gene>
<dbReference type="InterPro" id="IPR050708">
    <property type="entry name" value="T6SS_VgrG/RHS"/>
</dbReference>
<evidence type="ECO:0000256" key="1">
    <source>
        <dbReference type="SAM" id="MobiDB-lite"/>
    </source>
</evidence>
<sequence>MPVRSEPPRGTLTTTTTRSTTTATGPRPSAAPRRTGIRPPRLWSKRLEGGEQLVTQTTYDIRGNVLTVVDPKGRTAATQFYDLADRKLRNESIDAGTSIAVFDAVGTPIEARDERGALTLTAADEMLRTTHQWGRDSASEPVRLVGRTIFGHEMANPTATNHLGKPYQHYDEAGVVTLEAYDFKGNALENTREVIDPGLMIGAVDDASSANGYVVDTFRVDWTPAPGETLEDRQGELIGSSSYRTSYKSKSVFDALNRPVQMTLPADQEDADTYGYGKTITPQFNRAGALQSVQMSGTQTPSVDYIAYNAKGQRILAAFGNGVMTRYAYDPNVFRLKRLRSEKYAATSTPESGYLLPSTGKKYQDIVYSYDAVGNILSTDERVTDVGVGGTDTMVRGFEYDALYRLIEATGRESDVLKTDPWQDQLTAKSNAGYTDSPQNTRDYTETYAYDNVGGLSLLTHQYGAGSQWTRNYTIETGSNRMTGMTAGGNAYTYAYDSVGNLVQENTERHFEWDFGGRMRSFRNQITGSAPSVFAHYSYDAGGERVQKVVCRGAKTTRTVYIGGVFEHQQVIENESVTTENQTLHLMDDAKRVATYRAGPELDGADRARTRYHLGDHLQSSNVVLRQVPDSSGKLFVNREEYRPYGETAFGSFEYKRYRFTGKEKDEESGLHYHSARYYAPWLARWTATDPLGMVDGPNLYAYVSGNPVKLVDPSGTAKNGGDQESAVVSSQDVCQAKYRPGLQKVADDSKMPEDARGKAREIINMCQTLETHAKNMAEFDRGGTSTISTGRSASDSSVQTIPIDDPVYAAKRRAKRNAQDIERLKGAGKQAMQEMRGHPFVMIEEAAVPEIATARDEAFALENEYQVEGAEGYSTITSLWAIKGGLKVLKKKSGLSNSALRRSLKGKAKHAKWAKSNQDVKGPGLNDHYRNHAAPDDIDVQTKTEYDLSARITIHKGWKFFYKDKRTGKPRVGYYDPDTQYFTATSEKGGNVTIHTHFKEERGWSHIKHNSRGFYTK</sequence>
<dbReference type="OrthoDB" id="173976at2"/>
<evidence type="ECO:0000313" key="3">
    <source>
        <dbReference type="Proteomes" id="UP000315995"/>
    </source>
</evidence>
<dbReference type="NCBIfam" id="TIGR03696">
    <property type="entry name" value="Rhs_assc_core"/>
    <property type="match status" value="1"/>
</dbReference>
<evidence type="ECO:0000313" key="2">
    <source>
        <dbReference type="EMBL" id="QDG52178.1"/>
    </source>
</evidence>
<reference evidence="2 3" key="1">
    <citation type="submission" date="2019-06" db="EMBL/GenBank/DDBJ databases">
        <title>Persicimonas caeni gen. nov., sp. nov., a predatory bacterium isolated from solar saltern.</title>
        <authorList>
            <person name="Wang S."/>
        </authorList>
    </citation>
    <scope>NUCLEOTIDE SEQUENCE [LARGE SCALE GENOMIC DNA]</scope>
    <source>
        <strain evidence="2 3">YN101</strain>
    </source>
</reference>
<keyword evidence="3" id="KW-1185">Reference proteome</keyword>
<dbReference type="AlphaFoldDB" id="A0A4Y6PV45"/>
<proteinExistence type="predicted"/>
<dbReference type="InterPro" id="IPR022385">
    <property type="entry name" value="Rhs_assc_core"/>
</dbReference>
<feature type="compositionally biased region" description="Low complexity" evidence="1">
    <location>
        <begin position="8"/>
        <end position="34"/>
    </location>
</feature>
<dbReference type="Proteomes" id="UP000315995">
    <property type="component" value="Chromosome"/>
</dbReference>
<dbReference type="RefSeq" id="WP_141198650.1">
    <property type="nucleotide sequence ID" value="NZ_CP041186.1"/>
</dbReference>
<feature type="region of interest" description="Disordered" evidence="1">
    <location>
        <begin position="1"/>
        <end position="37"/>
    </location>
</feature>
<dbReference type="PANTHER" id="PTHR32305">
    <property type="match status" value="1"/>
</dbReference>
<accession>A0A4Y6PV45</accession>
<name>A0A4Y6PV45_PERCE</name>
<protein>
    <submittedName>
        <fullName evidence="2">RHS repeat-associated core domain-containing protein</fullName>
    </submittedName>
</protein>